<keyword evidence="2" id="KW-1185">Reference proteome</keyword>
<dbReference type="AlphaFoldDB" id="A0A5J5CKQ2"/>
<accession>A0A5J5CKQ2</accession>
<proteinExistence type="predicted"/>
<comment type="caution">
    <text evidence="1">The sequence shown here is derived from an EMBL/GenBank/DDBJ whole genome shotgun (WGS) entry which is preliminary data.</text>
</comment>
<dbReference type="Proteomes" id="UP000327493">
    <property type="component" value="Chromosome 20"/>
</dbReference>
<protein>
    <submittedName>
        <fullName evidence="1">Uncharacterized protein</fullName>
    </submittedName>
</protein>
<evidence type="ECO:0000313" key="1">
    <source>
        <dbReference type="EMBL" id="KAA8582307.1"/>
    </source>
</evidence>
<reference evidence="1 2" key="1">
    <citation type="submission" date="2019-08" db="EMBL/GenBank/DDBJ databases">
        <title>A chromosome-level genome assembly, high-density linkage maps, and genome scans reveal the genomic architecture of hybrid incompatibilities underlying speciation via character displacement in darters (Percidae: Etheostominae).</title>
        <authorList>
            <person name="Moran R.L."/>
            <person name="Catchen J.M."/>
            <person name="Fuller R.C."/>
        </authorList>
    </citation>
    <scope>NUCLEOTIDE SEQUENCE [LARGE SCALE GENOMIC DNA]</scope>
    <source>
        <strain evidence="1">EspeVRDwgs_2016</strain>
        <tissue evidence="1">Muscle</tissue>
    </source>
</reference>
<dbReference type="EMBL" id="VOFY01000020">
    <property type="protein sequence ID" value="KAA8582307.1"/>
    <property type="molecule type" value="Genomic_DNA"/>
</dbReference>
<sequence>MAPLFPWPGRLLKETPIREESISGVRPRGHAQVRLLFMSEKPMKTLQPTLLTPTRLALWQTEEEFLLELKTHEEHSALAWPVVCSNERRARLMPSFQTNCRRKQAARINGWIKPRSYRTRPVHYYCEEGGNQQRLRSEFHLAPTLYVQLSAGTERSIVPVTGSGEMSSSRVLGRLWLQTKLYVVIIL</sequence>
<organism evidence="1 2">
    <name type="scientific">Etheostoma spectabile</name>
    <name type="common">orangethroat darter</name>
    <dbReference type="NCBI Taxonomy" id="54343"/>
    <lineage>
        <taxon>Eukaryota</taxon>
        <taxon>Metazoa</taxon>
        <taxon>Chordata</taxon>
        <taxon>Craniata</taxon>
        <taxon>Vertebrata</taxon>
        <taxon>Euteleostomi</taxon>
        <taxon>Actinopterygii</taxon>
        <taxon>Neopterygii</taxon>
        <taxon>Teleostei</taxon>
        <taxon>Neoteleostei</taxon>
        <taxon>Acanthomorphata</taxon>
        <taxon>Eupercaria</taxon>
        <taxon>Perciformes</taxon>
        <taxon>Percoidei</taxon>
        <taxon>Percidae</taxon>
        <taxon>Etheostomatinae</taxon>
        <taxon>Etheostoma</taxon>
    </lineage>
</organism>
<gene>
    <name evidence="1" type="ORF">FQN60_009047</name>
</gene>
<evidence type="ECO:0000313" key="2">
    <source>
        <dbReference type="Proteomes" id="UP000327493"/>
    </source>
</evidence>
<name>A0A5J5CKQ2_9PERO</name>